<reference evidence="2 3" key="1">
    <citation type="submission" date="2018-08" db="EMBL/GenBank/DDBJ databases">
        <authorList>
            <person name="Laetsch R D."/>
            <person name="Stevens L."/>
            <person name="Kumar S."/>
            <person name="Blaxter L. M."/>
        </authorList>
    </citation>
    <scope>NUCLEOTIDE SEQUENCE [LARGE SCALE GENOMIC DNA]</scope>
</reference>
<dbReference type="OMA" id="HNSERSN"/>
<feature type="region of interest" description="Disordered" evidence="1">
    <location>
        <begin position="167"/>
        <end position="189"/>
    </location>
</feature>
<protein>
    <submittedName>
        <fullName evidence="2">Uncharacterized protein</fullName>
    </submittedName>
</protein>
<proteinExistence type="predicted"/>
<dbReference type="EMBL" id="UYRX01000453">
    <property type="protein sequence ID" value="VDK82438.1"/>
    <property type="molecule type" value="Genomic_DNA"/>
</dbReference>
<dbReference type="Proteomes" id="UP000277928">
    <property type="component" value="Unassembled WGS sequence"/>
</dbReference>
<dbReference type="OrthoDB" id="5874952at2759"/>
<evidence type="ECO:0000256" key="1">
    <source>
        <dbReference type="SAM" id="MobiDB-lite"/>
    </source>
</evidence>
<accession>A0A3P6UST3</accession>
<organism evidence="2 3">
    <name type="scientific">Litomosoides sigmodontis</name>
    <name type="common">Filarial nematode worm</name>
    <dbReference type="NCBI Taxonomy" id="42156"/>
    <lineage>
        <taxon>Eukaryota</taxon>
        <taxon>Metazoa</taxon>
        <taxon>Ecdysozoa</taxon>
        <taxon>Nematoda</taxon>
        <taxon>Chromadorea</taxon>
        <taxon>Rhabditida</taxon>
        <taxon>Spirurina</taxon>
        <taxon>Spiruromorpha</taxon>
        <taxon>Filarioidea</taxon>
        <taxon>Onchocercidae</taxon>
        <taxon>Litomosoides</taxon>
    </lineage>
</organism>
<feature type="region of interest" description="Disordered" evidence="1">
    <location>
        <begin position="350"/>
        <end position="371"/>
    </location>
</feature>
<feature type="compositionally biased region" description="Basic and acidic residues" evidence="1">
    <location>
        <begin position="354"/>
        <end position="371"/>
    </location>
</feature>
<dbReference type="AlphaFoldDB" id="A0A3P6UST3"/>
<gene>
    <name evidence="2" type="ORF">NLS_LOCUS5754</name>
</gene>
<name>A0A3P6UST3_LITSI</name>
<keyword evidence="3" id="KW-1185">Reference proteome</keyword>
<evidence type="ECO:0000313" key="3">
    <source>
        <dbReference type="Proteomes" id="UP000277928"/>
    </source>
</evidence>
<feature type="region of interest" description="Disordered" evidence="1">
    <location>
        <begin position="84"/>
        <end position="112"/>
    </location>
</feature>
<sequence>MNTSEQKSALNSALTKEVATTTISKADVATTHLFSGEGPKVRACSLMSLSGPVGKRFFEPTVKELCSFERAALAKQTGSRMQSNSLSVKVSNTHMKSRLASSSVKRSRSNEDLKPHVRTIVRGKSSSDLLEKVILKRSQATKFKCYGNVTQDSLDEVNSNTPKCLLKSDLRSSCSPSPKKKKTANKADAELPTELKKKLDSKKRMLPMGKMISVTPSPATSNEVARNENKFFPTAICSSRLPILLDRKSQWEKVAMKSRSMFLKQRSQKMLKERLKKYRLVTPKSNVNNSETLAVEKETPVPYSTTKQTLPKFNQMNIFSHNDIEDDAEMEVKKEVELLVEKAMREAATNSFRTNRDSKKSVDNSVEKDSDVARDDAKAELYALFNESSQVTKRLDEVRLFKNYLLNNSAWKMARQ</sequence>
<evidence type="ECO:0000313" key="2">
    <source>
        <dbReference type="EMBL" id="VDK82438.1"/>
    </source>
</evidence>
<feature type="compositionally biased region" description="Polar residues" evidence="1">
    <location>
        <begin position="84"/>
        <end position="104"/>
    </location>
</feature>